<keyword evidence="5" id="KW-0720">Serine protease</keyword>
<feature type="transmembrane region" description="Helical" evidence="8">
    <location>
        <begin position="91"/>
        <end position="112"/>
    </location>
</feature>
<proteinExistence type="predicted"/>
<evidence type="ECO:0000313" key="11">
    <source>
        <dbReference type="Proteomes" id="UP001501295"/>
    </source>
</evidence>
<accession>A0ABP8W131</accession>
<dbReference type="Proteomes" id="UP001501295">
    <property type="component" value="Unassembled WGS sequence"/>
</dbReference>
<evidence type="ECO:0000256" key="6">
    <source>
        <dbReference type="ARBA" id="ARBA00022989"/>
    </source>
</evidence>
<evidence type="ECO:0000256" key="3">
    <source>
        <dbReference type="ARBA" id="ARBA00022692"/>
    </source>
</evidence>
<name>A0ABP8W131_9MICO</name>
<dbReference type="InterPro" id="IPR035952">
    <property type="entry name" value="Rhomboid-like_sf"/>
</dbReference>
<keyword evidence="7 8" id="KW-0472">Membrane</keyword>
<keyword evidence="11" id="KW-1185">Reference proteome</keyword>
<dbReference type="GO" id="GO:0006508">
    <property type="term" value="P:proteolysis"/>
    <property type="evidence" value="ECO:0007669"/>
    <property type="project" value="UniProtKB-KW"/>
</dbReference>
<dbReference type="InterPro" id="IPR002610">
    <property type="entry name" value="Peptidase_S54_rhomboid-like"/>
</dbReference>
<dbReference type="GO" id="GO:0008233">
    <property type="term" value="F:peptidase activity"/>
    <property type="evidence" value="ECO:0007669"/>
    <property type="project" value="UniProtKB-KW"/>
</dbReference>
<sequence length="282" mass="30326">MTNLGHNPDNYCYRHPDRQSFVLCQRCGRTICAQCQTQAAVGVHCPECVREAQGNMPRVKPVSVTRSVGRVQSLVASGGPIATYTLMGLSLLGYLLHFIPAVTSGGLYAGVYTLHEPWRLVTGIFLHANLLQVAFNMFSIFIFGRMLEAQLGWARFAALFLLSGLGGEVALSLFAPLTGYAGSNPAIFGIFAAFFVIQRHLGNQAVQLLVILGLNIVIALVLGGAWQAYLGGIVIGAATASIMMQTRDIRSQSRQRIYLIALAVVLVLITLVRAATFGSVVG</sequence>
<keyword evidence="2 10" id="KW-0645">Protease</keyword>
<keyword evidence="3 8" id="KW-0812">Transmembrane</keyword>
<evidence type="ECO:0000256" key="7">
    <source>
        <dbReference type="ARBA" id="ARBA00023136"/>
    </source>
</evidence>
<dbReference type="PANTHER" id="PTHR22936">
    <property type="entry name" value="RHOMBOID-RELATED"/>
    <property type="match status" value="1"/>
</dbReference>
<protein>
    <submittedName>
        <fullName evidence="10">Rhomboid family intramembrane serine protease</fullName>
    </submittedName>
</protein>
<evidence type="ECO:0000259" key="9">
    <source>
        <dbReference type="Pfam" id="PF01694"/>
    </source>
</evidence>
<feature type="transmembrane region" description="Helical" evidence="8">
    <location>
        <begin position="156"/>
        <end position="175"/>
    </location>
</feature>
<feature type="transmembrane region" description="Helical" evidence="8">
    <location>
        <begin position="181"/>
        <end position="198"/>
    </location>
</feature>
<comment type="subcellular location">
    <subcellularLocation>
        <location evidence="1">Membrane</location>
        <topology evidence="1">Multi-pass membrane protein</topology>
    </subcellularLocation>
</comment>
<dbReference type="EMBL" id="BAABLM010000003">
    <property type="protein sequence ID" value="GAA4676090.1"/>
    <property type="molecule type" value="Genomic_DNA"/>
</dbReference>
<dbReference type="PANTHER" id="PTHR22936:SF69">
    <property type="entry name" value="RHOMBOID-LIKE PROTEIN"/>
    <property type="match status" value="1"/>
</dbReference>
<reference evidence="11" key="1">
    <citation type="journal article" date="2019" name="Int. J. Syst. Evol. Microbiol.">
        <title>The Global Catalogue of Microorganisms (GCM) 10K type strain sequencing project: providing services to taxonomists for standard genome sequencing and annotation.</title>
        <authorList>
            <consortium name="The Broad Institute Genomics Platform"/>
            <consortium name="The Broad Institute Genome Sequencing Center for Infectious Disease"/>
            <person name="Wu L."/>
            <person name="Ma J."/>
        </authorList>
    </citation>
    <scope>NUCLEOTIDE SEQUENCE [LARGE SCALE GENOMIC DNA]</scope>
    <source>
        <strain evidence="11">JCM 18956</strain>
    </source>
</reference>
<evidence type="ECO:0000256" key="1">
    <source>
        <dbReference type="ARBA" id="ARBA00004141"/>
    </source>
</evidence>
<feature type="transmembrane region" description="Helical" evidence="8">
    <location>
        <begin position="257"/>
        <end position="281"/>
    </location>
</feature>
<dbReference type="Pfam" id="PF01694">
    <property type="entry name" value="Rhomboid"/>
    <property type="match status" value="1"/>
</dbReference>
<keyword evidence="4" id="KW-0378">Hydrolase</keyword>
<feature type="domain" description="Peptidase S54 rhomboid" evidence="9">
    <location>
        <begin position="115"/>
        <end position="244"/>
    </location>
</feature>
<comment type="caution">
    <text evidence="10">The sequence shown here is derived from an EMBL/GenBank/DDBJ whole genome shotgun (WGS) entry which is preliminary data.</text>
</comment>
<dbReference type="SUPFAM" id="SSF144091">
    <property type="entry name" value="Rhomboid-like"/>
    <property type="match status" value="1"/>
</dbReference>
<evidence type="ECO:0000256" key="8">
    <source>
        <dbReference type="SAM" id="Phobius"/>
    </source>
</evidence>
<dbReference type="InterPro" id="IPR022764">
    <property type="entry name" value="Peptidase_S54_rhomboid_dom"/>
</dbReference>
<dbReference type="RefSeq" id="WP_345375793.1">
    <property type="nucleotide sequence ID" value="NZ_BAABLM010000003.1"/>
</dbReference>
<evidence type="ECO:0000256" key="4">
    <source>
        <dbReference type="ARBA" id="ARBA00022801"/>
    </source>
</evidence>
<keyword evidence="6 8" id="KW-1133">Transmembrane helix</keyword>
<feature type="transmembrane region" description="Helical" evidence="8">
    <location>
        <begin position="124"/>
        <end position="144"/>
    </location>
</feature>
<evidence type="ECO:0000313" key="10">
    <source>
        <dbReference type="EMBL" id="GAA4676090.1"/>
    </source>
</evidence>
<gene>
    <name evidence="10" type="ORF">GCM10025780_20850</name>
</gene>
<organism evidence="10 11">
    <name type="scientific">Frondihabitans cladoniiphilus</name>
    <dbReference type="NCBI Taxonomy" id="715785"/>
    <lineage>
        <taxon>Bacteria</taxon>
        <taxon>Bacillati</taxon>
        <taxon>Actinomycetota</taxon>
        <taxon>Actinomycetes</taxon>
        <taxon>Micrococcales</taxon>
        <taxon>Microbacteriaceae</taxon>
        <taxon>Frondihabitans</taxon>
    </lineage>
</organism>
<dbReference type="Gene3D" id="1.20.1540.10">
    <property type="entry name" value="Rhomboid-like"/>
    <property type="match status" value="1"/>
</dbReference>
<evidence type="ECO:0000256" key="5">
    <source>
        <dbReference type="ARBA" id="ARBA00022825"/>
    </source>
</evidence>
<evidence type="ECO:0000256" key="2">
    <source>
        <dbReference type="ARBA" id="ARBA00022670"/>
    </source>
</evidence>